<reference evidence="1" key="1">
    <citation type="submission" date="2020-05" db="EMBL/GenBank/DDBJ databases">
        <authorList>
            <person name="Chiriac C."/>
            <person name="Salcher M."/>
            <person name="Ghai R."/>
            <person name="Kavagutti S V."/>
        </authorList>
    </citation>
    <scope>NUCLEOTIDE SEQUENCE</scope>
</reference>
<dbReference type="EMBL" id="LR797364">
    <property type="protein sequence ID" value="CAB4210447.1"/>
    <property type="molecule type" value="Genomic_DNA"/>
</dbReference>
<accession>A0A6J5PHF7</accession>
<organism evidence="1">
    <name type="scientific">uncultured Caudovirales phage</name>
    <dbReference type="NCBI Taxonomy" id="2100421"/>
    <lineage>
        <taxon>Viruses</taxon>
        <taxon>Duplodnaviria</taxon>
        <taxon>Heunggongvirae</taxon>
        <taxon>Uroviricota</taxon>
        <taxon>Caudoviricetes</taxon>
        <taxon>Peduoviridae</taxon>
        <taxon>Maltschvirus</taxon>
        <taxon>Maltschvirus maltsch</taxon>
    </lineage>
</organism>
<name>A0A6J5PHF7_9CAUD</name>
<protein>
    <submittedName>
        <fullName evidence="1">Uncharacterized protein</fullName>
    </submittedName>
</protein>
<proteinExistence type="predicted"/>
<sequence length="122" mass="13324">MGHFGDIWVAARAAATKAGTECKPTPMLGQQINPFSDAVVKTYDPYMDGACGFAWINIRPANGPFARWLKHQNVGRKSYHGGWDVSIDAFDLSHARKTAAAHAMAAVLRAADIKAYAYDRLD</sequence>
<dbReference type="EMBL" id="LR796841">
    <property type="protein sequence ID" value="CAB4168931.1"/>
    <property type="molecule type" value="Genomic_DNA"/>
</dbReference>
<evidence type="ECO:0000313" key="2">
    <source>
        <dbReference type="EMBL" id="CAB4210447.1"/>
    </source>
</evidence>
<gene>
    <name evidence="2" type="ORF">UFOVP1413_19</name>
    <name evidence="1" type="ORF">UFOVP893_20</name>
</gene>
<evidence type="ECO:0000313" key="1">
    <source>
        <dbReference type="EMBL" id="CAB4168931.1"/>
    </source>
</evidence>